<dbReference type="InterPro" id="IPR036890">
    <property type="entry name" value="HATPase_C_sf"/>
</dbReference>
<feature type="transmembrane region" description="Helical" evidence="6">
    <location>
        <begin position="144"/>
        <end position="170"/>
    </location>
</feature>
<dbReference type="InterPro" id="IPR029016">
    <property type="entry name" value="GAF-like_dom_sf"/>
</dbReference>
<comment type="caution">
    <text evidence="7">The sequence shown here is derived from an EMBL/GenBank/DDBJ whole genome shotgun (WGS) entry which is preliminary data.</text>
</comment>
<evidence type="ECO:0000313" key="8">
    <source>
        <dbReference type="Proteomes" id="UP001198701"/>
    </source>
</evidence>
<gene>
    <name evidence="7" type="ORF">LMJ30_11260</name>
</gene>
<dbReference type="Gene3D" id="3.30.565.10">
    <property type="entry name" value="Histidine kinase-like ATPase, C-terminal domain"/>
    <property type="match status" value="1"/>
</dbReference>
<keyword evidence="6" id="KW-0472">Membrane</keyword>
<keyword evidence="6" id="KW-1133">Transmembrane helix</keyword>
<evidence type="ECO:0000256" key="6">
    <source>
        <dbReference type="SAM" id="Phobius"/>
    </source>
</evidence>
<accession>A0ABS8ISB2</accession>
<dbReference type="GO" id="GO:0016301">
    <property type="term" value="F:kinase activity"/>
    <property type="evidence" value="ECO:0007669"/>
    <property type="project" value="UniProtKB-KW"/>
</dbReference>
<evidence type="ECO:0000313" key="7">
    <source>
        <dbReference type="EMBL" id="MCC6071537.1"/>
    </source>
</evidence>
<dbReference type="EMBL" id="JAJHPV010000013">
    <property type="protein sequence ID" value="MCC6071537.1"/>
    <property type="molecule type" value="Genomic_DNA"/>
</dbReference>
<sequence>MNIVGWRGASHRDDADEIALIAKMRLILASATLLTVIIDPDGMGQPHPFTAIIFYLYTAQSFVLYILSESNGAVRQSKLVHWLDVFWFTLLLALTGPLSGFFFLLFFAISTAAFRWGYDEGARVTLACAALYTLAGLSSPNQPVLAQVMLRTAFLLGLGYMVSHWANVLLTHKRQIALLRDVSRLSNPRFGVDETINCVLEQTREFFQATSCVMITRDNQANGWRMRSASFNPDPFATAQSLLDDEAAAPLLSLPTGFSGVFCGPPFAWLPWPGRFHTRSAVCSHWQRSSAQEGRRLADLLGARSFICVPIPLRGEEGRIYVIAPDASLTKADANFLAQVSAQAFPVIENIELLDRMASDAARRERQKFSNDLHDTTMQPYIGLSHALRGLIGRTTPDNPLAGELRQVADMADNFVRDLRHFARTISNTSPGAVEPAFVMALRAHAAQVKDYFNLDIVVSAHEAIGINDRLGAEVFQLVSEGMSNIRRHTLATRGAVKMCRKHGWLHISIENECPSGPADPFVPRSISERAASLGGYAYVGSGSDGATAVNIDIPV</sequence>
<evidence type="ECO:0000256" key="4">
    <source>
        <dbReference type="ARBA" id="ARBA00022777"/>
    </source>
</evidence>
<dbReference type="PANTHER" id="PTHR24421">
    <property type="entry name" value="NITRATE/NITRITE SENSOR PROTEIN NARX-RELATED"/>
    <property type="match status" value="1"/>
</dbReference>
<comment type="catalytic activity">
    <reaction evidence="1">
        <text>ATP + protein L-histidine = ADP + protein N-phospho-L-histidine.</text>
        <dbReference type="EC" id="2.7.13.3"/>
    </reaction>
</comment>
<keyword evidence="8" id="KW-1185">Reference proteome</keyword>
<protein>
    <recommendedName>
        <fullName evidence="2">histidine kinase</fullName>
        <ecNumber evidence="2">2.7.13.3</ecNumber>
    </recommendedName>
</protein>
<evidence type="ECO:0000256" key="2">
    <source>
        <dbReference type="ARBA" id="ARBA00012438"/>
    </source>
</evidence>
<feature type="transmembrane region" description="Helical" evidence="6">
    <location>
        <begin position="49"/>
        <end position="67"/>
    </location>
</feature>
<keyword evidence="6" id="KW-0812">Transmembrane</keyword>
<name>A0ABS8ISB2_9BURK</name>
<dbReference type="PANTHER" id="PTHR24421:SF10">
    <property type="entry name" value="NITRATE_NITRITE SENSOR PROTEIN NARQ"/>
    <property type="match status" value="1"/>
</dbReference>
<dbReference type="InterPro" id="IPR050482">
    <property type="entry name" value="Sensor_HK_TwoCompSys"/>
</dbReference>
<dbReference type="SUPFAM" id="SSF55781">
    <property type="entry name" value="GAF domain-like"/>
    <property type="match status" value="1"/>
</dbReference>
<evidence type="ECO:0000256" key="5">
    <source>
        <dbReference type="ARBA" id="ARBA00023012"/>
    </source>
</evidence>
<keyword evidence="5" id="KW-0902">Two-component regulatory system</keyword>
<dbReference type="RefSeq" id="WP_229432444.1">
    <property type="nucleotide sequence ID" value="NZ_JAJHPV010000013.1"/>
</dbReference>
<keyword evidence="4 7" id="KW-0418">Kinase</keyword>
<evidence type="ECO:0000256" key="3">
    <source>
        <dbReference type="ARBA" id="ARBA00022679"/>
    </source>
</evidence>
<proteinExistence type="predicted"/>
<dbReference type="Proteomes" id="UP001198701">
    <property type="component" value="Unassembled WGS sequence"/>
</dbReference>
<keyword evidence="3" id="KW-0808">Transferase</keyword>
<feature type="transmembrane region" description="Helical" evidence="6">
    <location>
        <begin position="20"/>
        <end position="37"/>
    </location>
</feature>
<dbReference type="EC" id="2.7.13.3" evidence="2"/>
<reference evidence="7 8" key="1">
    <citation type="submission" date="2021-11" db="EMBL/GenBank/DDBJ databases">
        <authorList>
            <person name="Huq M.A."/>
        </authorList>
    </citation>
    <scope>NUCLEOTIDE SEQUENCE [LARGE SCALE GENOMIC DNA]</scope>
    <source>
        <strain evidence="7 8">MAHUQ-52</strain>
    </source>
</reference>
<dbReference type="Gene3D" id="3.30.450.40">
    <property type="match status" value="1"/>
</dbReference>
<evidence type="ECO:0000256" key="1">
    <source>
        <dbReference type="ARBA" id="ARBA00000085"/>
    </source>
</evidence>
<organism evidence="7 8">
    <name type="scientific">Massilia agrisoli</name>
    <dbReference type="NCBI Taxonomy" id="2892444"/>
    <lineage>
        <taxon>Bacteria</taxon>
        <taxon>Pseudomonadati</taxon>
        <taxon>Pseudomonadota</taxon>
        <taxon>Betaproteobacteria</taxon>
        <taxon>Burkholderiales</taxon>
        <taxon>Oxalobacteraceae</taxon>
        <taxon>Telluria group</taxon>
        <taxon>Massilia</taxon>
    </lineage>
</organism>
<feature type="transmembrane region" description="Helical" evidence="6">
    <location>
        <begin position="87"/>
        <end position="109"/>
    </location>
</feature>